<comment type="subcellular location">
    <subcellularLocation>
        <location evidence="1">Membrane</location>
        <topology evidence="1">Multi-pass membrane protein</topology>
    </subcellularLocation>
</comment>
<evidence type="ECO:0000256" key="4">
    <source>
        <dbReference type="ARBA" id="ARBA00023136"/>
    </source>
</evidence>
<evidence type="ECO:0000313" key="7">
    <source>
        <dbReference type="EMBL" id="MDD9205782.1"/>
    </source>
</evidence>
<reference evidence="7" key="1">
    <citation type="submission" date="2023-02" db="EMBL/GenBank/DDBJ databases">
        <title>Georgenia sp.10Sc9-8, isolated from a soil sample collected from the Taklamakan desert.</title>
        <authorList>
            <person name="Liu S."/>
        </authorList>
    </citation>
    <scope>NUCLEOTIDE SEQUENCE</scope>
    <source>
        <strain evidence="7">10Sc9-8</strain>
    </source>
</reference>
<keyword evidence="2 5" id="KW-0812">Transmembrane</keyword>
<organism evidence="7 8">
    <name type="scientific">Georgenia halotolerans</name>
    <dbReference type="NCBI Taxonomy" id="3028317"/>
    <lineage>
        <taxon>Bacteria</taxon>
        <taxon>Bacillati</taxon>
        <taxon>Actinomycetota</taxon>
        <taxon>Actinomycetes</taxon>
        <taxon>Micrococcales</taxon>
        <taxon>Bogoriellaceae</taxon>
        <taxon>Georgenia</taxon>
    </lineage>
</organism>
<feature type="transmembrane region" description="Helical" evidence="5">
    <location>
        <begin position="38"/>
        <end position="68"/>
    </location>
</feature>
<evidence type="ECO:0000256" key="1">
    <source>
        <dbReference type="ARBA" id="ARBA00004141"/>
    </source>
</evidence>
<proteinExistence type="predicted"/>
<dbReference type="EMBL" id="JARACI010000654">
    <property type="protein sequence ID" value="MDD9205782.1"/>
    <property type="molecule type" value="Genomic_DNA"/>
</dbReference>
<dbReference type="InterPro" id="IPR010432">
    <property type="entry name" value="RDD"/>
</dbReference>
<gene>
    <name evidence="7" type="ORF">PU560_04780</name>
</gene>
<evidence type="ECO:0000256" key="2">
    <source>
        <dbReference type="ARBA" id="ARBA00022692"/>
    </source>
</evidence>
<feature type="domain" description="RDD" evidence="6">
    <location>
        <begin position="40"/>
        <end position="110"/>
    </location>
</feature>
<evidence type="ECO:0000259" key="6">
    <source>
        <dbReference type="Pfam" id="PF06271"/>
    </source>
</evidence>
<keyword evidence="4 5" id="KW-0472">Membrane</keyword>
<dbReference type="Pfam" id="PF06271">
    <property type="entry name" value="RDD"/>
    <property type="match status" value="1"/>
</dbReference>
<comment type="caution">
    <text evidence="7">The sequence shown here is derived from an EMBL/GenBank/DDBJ whole genome shotgun (WGS) entry which is preliminary data.</text>
</comment>
<name>A0ABT5TUZ7_9MICO</name>
<accession>A0ABT5TUZ7</accession>
<keyword evidence="8" id="KW-1185">Reference proteome</keyword>
<keyword evidence="3 5" id="KW-1133">Transmembrane helix</keyword>
<feature type="transmembrane region" description="Helical" evidence="5">
    <location>
        <begin position="14"/>
        <end position="32"/>
    </location>
</feature>
<protein>
    <submittedName>
        <fullName evidence="7">RDD family protein</fullName>
    </submittedName>
</protein>
<evidence type="ECO:0000256" key="3">
    <source>
        <dbReference type="ARBA" id="ARBA00022989"/>
    </source>
</evidence>
<dbReference type="Proteomes" id="UP001165561">
    <property type="component" value="Unassembled WGS sequence"/>
</dbReference>
<evidence type="ECO:0000256" key="5">
    <source>
        <dbReference type="SAM" id="Phobius"/>
    </source>
</evidence>
<sequence length="117" mass="12177">MASTPQDAGLVRRLVALAIDWAAASAISAGFLDYHPMATLGLFALITWVLVGTLGSTIGHLIVGIGVRRTDGGAPGPVKALLRTVALCLVIPAVVWSPADGRALHDVWAGTMIVRIR</sequence>
<feature type="transmembrane region" description="Helical" evidence="5">
    <location>
        <begin position="80"/>
        <end position="99"/>
    </location>
</feature>
<evidence type="ECO:0000313" key="8">
    <source>
        <dbReference type="Proteomes" id="UP001165561"/>
    </source>
</evidence>